<accession>B9XQ95</accession>
<dbReference type="InterPro" id="IPR011006">
    <property type="entry name" value="CheY-like_superfamily"/>
</dbReference>
<feature type="modified residue" description="4-aspartylphosphate" evidence="1">
    <location>
        <position position="69"/>
    </location>
</feature>
<dbReference type="InterPro" id="IPR001789">
    <property type="entry name" value="Sig_transdc_resp-reg_receiver"/>
</dbReference>
<dbReference type="PANTHER" id="PTHR44520:SF1">
    <property type="entry name" value="TWO-COMPONENT SYSTEM REGULATORY PROTEIN"/>
    <property type="match status" value="1"/>
</dbReference>
<organism evidence="3 4">
    <name type="scientific">Pedosphaera parvula (strain Ellin514)</name>
    <dbReference type="NCBI Taxonomy" id="320771"/>
    <lineage>
        <taxon>Bacteria</taxon>
        <taxon>Pseudomonadati</taxon>
        <taxon>Verrucomicrobiota</taxon>
        <taxon>Pedosphaerae</taxon>
        <taxon>Pedosphaerales</taxon>
        <taxon>Pedosphaeraceae</taxon>
        <taxon>Pedosphaera</taxon>
    </lineage>
</organism>
<dbReference type="OrthoDB" id="195863at2"/>
<reference evidence="3 4" key="1">
    <citation type="journal article" date="2011" name="J. Bacteriol.">
        <title>Genome sequence of 'Pedosphaera parvula' Ellin514, an aerobic Verrucomicrobial isolate from pasture soil.</title>
        <authorList>
            <person name="Kant R."/>
            <person name="van Passel M.W."/>
            <person name="Sangwan P."/>
            <person name="Palva A."/>
            <person name="Lucas S."/>
            <person name="Copeland A."/>
            <person name="Lapidus A."/>
            <person name="Glavina Del Rio T."/>
            <person name="Dalin E."/>
            <person name="Tice H."/>
            <person name="Bruce D."/>
            <person name="Goodwin L."/>
            <person name="Pitluck S."/>
            <person name="Chertkov O."/>
            <person name="Larimer F.W."/>
            <person name="Land M.L."/>
            <person name="Hauser L."/>
            <person name="Brettin T.S."/>
            <person name="Detter J.C."/>
            <person name="Han S."/>
            <person name="de Vos W.M."/>
            <person name="Janssen P.H."/>
            <person name="Smidt H."/>
        </authorList>
    </citation>
    <scope>NUCLEOTIDE SEQUENCE [LARGE SCALE GENOMIC DNA]</scope>
    <source>
        <strain evidence="3 4">Ellin514</strain>
    </source>
</reference>
<dbReference type="PANTHER" id="PTHR44520">
    <property type="entry name" value="RESPONSE REGULATOR RCP1-RELATED"/>
    <property type="match status" value="1"/>
</dbReference>
<dbReference type="PROSITE" id="PS50110">
    <property type="entry name" value="RESPONSE_REGULATORY"/>
    <property type="match status" value="1"/>
</dbReference>
<dbReference type="AlphaFoldDB" id="B9XQ95"/>
<dbReference type="SUPFAM" id="SSF52172">
    <property type="entry name" value="CheY-like"/>
    <property type="match status" value="1"/>
</dbReference>
<dbReference type="Proteomes" id="UP000003688">
    <property type="component" value="Unassembled WGS sequence"/>
</dbReference>
<keyword evidence="4" id="KW-1185">Reference proteome</keyword>
<proteinExistence type="predicted"/>
<dbReference type="SMART" id="SM00448">
    <property type="entry name" value="REC"/>
    <property type="match status" value="1"/>
</dbReference>
<dbReference type="STRING" id="320771.Cflav_PD0978"/>
<protein>
    <submittedName>
        <fullName evidence="3">Response regulator receiver protein</fullName>
    </submittedName>
</protein>
<dbReference type="GO" id="GO:0000160">
    <property type="term" value="P:phosphorelay signal transduction system"/>
    <property type="evidence" value="ECO:0007669"/>
    <property type="project" value="InterPro"/>
</dbReference>
<keyword evidence="1" id="KW-0597">Phosphoprotein</keyword>
<evidence type="ECO:0000256" key="1">
    <source>
        <dbReference type="PROSITE-ProRule" id="PRU00169"/>
    </source>
</evidence>
<comment type="caution">
    <text evidence="3">The sequence shown here is derived from an EMBL/GenBank/DDBJ whole genome shotgun (WGS) entry which is preliminary data.</text>
</comment>
<evidence type="ECO:0000313" key="3">
    <source>
        <dbReference type="EMBL" id="EEF58013.1"/>
    </source>
</evidence>
<evidence type="ECO:0000259" key="2">
    <source>
        <dbReference type="PROSITE" id="PS50110"/>
    </source>
</evidence>
<gene>
    <name evidence="3" type="ORF">Cflav_PD0978</name>
</gene>
<dbReference type="Pfam" id="PF00072">
    <property type="entry name" value="Response_reg"/>
    <property type="match status" value="1"/>
</dbReference>
<dbReference type="Gene3D" id="3.40.50.2300">
    <property type="match status" value="1"/>
</dbReference>
<dbReference type="CDD" id="cd17557">
    <property type="entry name" value="REC_Rcp-like"/>
    <property type="match status" value="1"/>
</dbReference>
<evidence type="ECO:0000313" key="4">
    <source>
        <dbReference type="Proteomes" id="UP000003688"/>
    </source>
</evidence>
<dbReference type="InterPro" id="IPR052893">
    <property type="entry name" value="TCS_response_regulator"/>
</dbReference>
<sequence>MSLVKVPSILLAEDDDNDVFFMERAFKQAQIANPLLRVKDGEDAISYFKGEAAYSNRTQYPIPYLVLLDLKMPRKNGFEVISWVRQQPGLKRLPLVVLTSSKEDPDINKSYELGANTYLVKPVKFEGLVEMMKTLNLYWLILAEKPNCTPE</sequence>
<name>B9XQ95_PEDPL</name>
<dbReference type="EMBL" id="ABOX02000052">
    <property type="protein sequence ID" value="EEF58013.1"/>
    <property type="molecule type" value="Genomic_DNA"/>
</dbReference>
<dbReference type="RefSeq" id="WP_007417981.1">
    <property type="nucleotide sequence ID" value="NZ_ABOX02000052.1"/>
</dbReference>
<feature type="domain" description="Response regulatory" evidence="2">
    <location>
        <begin position="8"/>
        <end position="136"/>
    </location>
</feature>